<dbReference type="KEGG" id="wne:PIG85_06810"/>
<dbReference type="InterPro" id="IPR051781">
    <property type="entry name" value="Metallo-dep_Hydrolase"/>
</dbReference>
<protein>
    <submittedName>
        <fullName evidence="2">Amidohydrolase family protein</fullName>
    </submittedName>
</protein>
<dbReference type="PANTHER" id="PTHR43135:SF4">
    <property type="entry name" value="AMIDOHYDROLASE-RELATED DOMAIN-CONTAINING PROTEIN"/>
    <property type="match status" value="1"/>
</dbReference>
<dbReference type="AlphaFoldDB" id="A0AB38XM65"/>
<evidence type="ECO:0000313" key="3">
    <source>
        <dbReference type="Proteomes" id="UP001211044"/>
    </source>
</evidence>
<accession>A0AB38XM65</accession>
<dbReference type="InterPro" id="IPR011059">
    <property type="entry name" value="Metal-dep_hydrolase_composite"/>
</dbReference>
<dbReference type="RefSeq" id="WP_004804685.1">
    <property type="nucleotide sequence ID" value="NZ_CP116394.1"/>
</dbReference>
<dbReference type="Gene3D" id="2.30.40.10">
    <property type="entry name" value="Urease, subunit C, domain 1"/>
    <property type="match status" value="1"/>
</dbReference>
<dbReference type="GO" id="GO:0016810">
    <property type="term" value="F:hydrolase activity, acting on carbon-nitrogen (but not peptide) bonds"/>
    <property type="evidence" value="ECO:0007669"/>
    <property type="project" value="InterPro"/>
</dbReference>
<dbReference type="Gene3D" id="3.20.20.140">
    <property type="entry name" value="Metal-dependent hydrolases"/>
    <property type="match status" value="1"/>
</dbReference>
<dbReference type="PANTHER" id="PTHR43135">
    <property type="entry name" value="ALPHA-D-RIBOSE 1-METHYLPHOSPHONATE 5-TRIPHOSPHATE DIPHOSPHATASE"/>
    <property type="match status" value="1"/>
</dbReference>
<dbReference type="EMBL" id="CP116394">
    <property type="protein sequence ID" value="WCE45373.1"/>
    <property type="molecule type" value="Genomic_DNA"/>
</dbReference>
<gene>
    <name evidence="2" type="ORF">PIG85_06810</name>
</gene>
<reference evidence="2" key="1">
    <citation type="submission" date="2023-01" db="EMBL/GenBank/DDBJ databases">
        <title>Comparative Genomic Analysis of the Clinically-Derived Winkia Strain NY0527 Provides Evidence into the Taxonomic Reassignment of Winkia neuii and Characterizes Their Virulence Traits.</title>
        <authorList>
            <person name="Cai X."/>
            <person name="Peng Y."/>
            <person name="Li M."/>
            <person name="Qiu Y."/>
            <person name="Wang Y."/>
            <person name="Xu L."/>
            <person name="Hou Q."/>
        </authorList>
    </citation>
    <scope>NUCLEOTIDE SEQUENCE</scope>
    <source>
        <strain evidence="2">NY0527</strain>
    </source>
</reference>
<name>A0AB38XM65_9ACTO</name>
<dbReference type="Pfam" id="PF01979">
    <property type="entry name" value="Amidohydro_1"/>
    <property type="match status" value="1"/>
</dbReference>
<sequence>MFLPGKVGQVVQGELKFVPCGLHVEDGRIRLPESGQDGHRWILPGLVDVHCHLGMRGVEPVSRAELEEQGKADRDSGVLAVRDCGTVTNNAWVKSVAYLPRLIRCGRHVARFKRYIKGLPIDVDNQADLPQVLSHQAQRADGWVKLVADWIDRSMGREAVLRPLWEKAVLREAIAAAHEAGAKVTAHSFSHEAIDPLLEAGVDCIEHGTGMDEVQMQEAARRSIAVTPTLCQVGMFPTFAAPGRQKYPLYYEQMIRMWERRYEQVAQMVDAGIHIMVGTDTAPKPLHGGIGQEIAELEKVGLPGSEIVAAASWRTRNFLELDNLTEGASADFLCYHENPLENPRILAKPDEVYLRGRRYK</sequence>
<dbReference type="Proteomes" id="UP001211044">
    <property type="component" value="Chromosome"/>
</dbReference>
<evidence type="ECO:0000313" key="2">
    <source>
        <dbReference type="EMBL" id="WCE45373.1"/>
    </source>
</evidence>
<dbReference type="SUPFAM" id="SSF51556">
    <property type="entry name" value="Metallo-dependent hydrolases"/>
    <property type="match status" value="1"/>
</dbReference>
<organism evidence="2 3">
    <name type="scientific">Winkia neuii subsp. anitrata</name>
    <dbReference type="NCBI Taxonomy" id="29318"/>
    <lineage>
        <taxon>Bacteria</taxon>
        <taxon>Bacillati</taxon>
        <taxon>Actinomycetota</taxon>
        <taxon>Actinomycetes</taxon>
        <taxon>Actinomycetales</taxon>
        <taxon>Actinomycetaceae</taxon>
        <taxon>Winkia</taxon>
    </lineage>
</organism>
<dbReference type="InterPro" id="IPR006680">
    <property type="entry name" value="Amidohydro-rel"/>
</dbReference>
<evidence type="ECO:0000259" key="1">
    <source>
        <dbReference type="Pfam" id="PF01979"/>
    </source>
</evidence>
<proteinExistence type="predicted"/>
<dbReference type="InterPro" id="IPR032466">
    <property type="entry name" value="Metal_Hydrolase"/>
</dbReference>
<feature type="domain" description="Amidohydrolase-related" evidence="1">
    <location>
        <begin position="41"/>
        <end position="348"/>
    </location>
</feature>